<gene>
    <name evidence="1" type="ORF">BMF97_11195</name>
</gene>
<evidence type="ECO:0008006" key="3">
    <source>
        <dbReference type="Google" id="ProtNLM"/>
    </source>
</evidence>
<keyword evidence="2" id="KW-1185">Reference proteome</keyword>
<accession>A0A1V3TZJ3</accession>
<dbReference type="STRING" id="238.BBD35_04855"/>
<dbReference type="InterPro" id="IPR036359">
    <property type="entry name" value="Thiol_cytolysin_sf"/>
</dbReference>
<reference evidence="1 2" key="1">
    <citation type="submission" date="2016-11" db="EMBL/GenBank/DDBJ databases">
        <title>Genome sequence and comparative genomic analysis of clinical strain Elizabethkingia meningoseptica 61421 PRCM.</title>
        <authorList>
            <person name="Wang M."/>
            <person name="Hu S."/>
            <person name="Cao L."/>
            <person name="Jiang T."/>
            <person name="Zhou Y."/>
            <person name="Ming D."/>
        </authorList>
    </citation>
    <scope>NUCLEOTIDE SEQUENCE [LARGE SCALE GENOMIC DNA]</scope>
    <source>
        <strain evidence="1 2">61421 PRCM</strain>
    </source>
</reference>
<evidence type="ECO:0000313" key="1">
    <source>
        <dbReference type="EMBL" id="OOH94609.1"/>
    </source>
</evidence>
<dbReference type="InterPro" id="IPR001869">
    <property type="entry name" value="Thiol_cytolysin"/>
</dbReference>
<dbReference type="EMBL" id="MPOG01000013">
    <property type="protein sequence ID" value="OOH94609.1"/>
    <property type="molecule type" value="Genomic_DNA"/>
</dbReference>
<dbReference type="Pfam" id="PF01289">
    <property type="entry name" value="Thiol_cytolysin"/>
    <property type="match status" value="1"/>
</dbReference>
<proteinExistence type="predicted"/>
<comment type="caution">
    <text evidence="1">The sequence shown here is derived from an EMBL/GenBank/DDBJ whole genome shotgun (WGS) entry which is preliminary data.</text>
</comment>
<evidence type="ECO:0000313" key="2">
    <source>
        <dbReference type="Proteomes" id="UP000188947"/>
    </source>
</evidence>
<organism evidence="1 2">
    <name type="scientific">Elizabethkingia meningoseptica</name>
    <name type="common">Chryseobacterium meningosepticum</name>
    <dbReference type="NCBI Taxonomy" id="238"/>
    <lineage>
        <taxon>Bacteria</taxon>
        <taxon>Pseudomonadati</taxon>
        <taxon>Bacteroidota</taxon>
        <taxon>Flavobacteriia</taxon>
        <taxon>Flavobacteriales</taxon>
        <taxon>Weeksellaceae</taxon>
        <taxon>Elizabethkingia</taxon>
    </lineage>
</organism>
<dbReference type="AlphaFoldDB" id="A0A1V3TZJ3"/>
<protein>
    <recommendedName>
        <fullName evidence="3">Thiol-activated cytolysin</fullName>
    </recommendedName>
</protein>
<dbReference type="SUPFAM" id="SSF56978">
    <property type="entry name" value="Perfringolysin"/>
    <property type="match status" value="1"/>
</dbReference>
<name>A0A1V3TZJ3_ELIME</name>
<sequence>MLSAIGITTMIIVSCNREQSDNYLGTERTAAKAGRFDNKPFIWDVKTSERPDNETFLGDLSIGNARPVASGSLGKLARVNEDFFPNNPMIYPGATFSHRNAYVVSNPFTEELREEKAPFDLNFMFSNPYVIRDIENKGSGFSTYNENLSKALESSNFRNYINSGAKREIDYSATECYSYSDVEKAFSANTGFGKIFTAKMSNNSKKVNTRSIYLARLISTSFDVIFEPNSNGFFKSKTISDLINKEGKYLLPEVCDYYLDFPDDPHYMAYSVYAKKVSYGRFVFVAIESEYSYSEVKKAIESTFNLWKISGGLKYDEKMTEIMSKSVVTLYSNGDNTSESFWGTSLDGLKSVFDVKYNQNFYGAPIYAYMKSFLRWDFGPGHDFCSWKR</sequence>
<dbReference type="GO" id="GO:0015485">
    <property type="term" value="F:cholesterol binding"/>
    <property type="evidence" value="ECO:0007669"/>
    <property type="project" value="InterPro"/>
</dbReference>
<dbReference type="Gene3D" id="3.40.30.40">
    <property type="entry name" value="Perfringolysin"/>
    <property type="match status" value="1"/>
</dbReference>
<dbReference type="OrthoDB" id="662759at2"/>
<dbReference type="Proteomes" id="UP000188947">
    <property type="component" value="Unassembled WGS sequence"/>
</dbReference>